<dbReference type="AlphaFoldDB" id="A0A846XUE5"/>
<evidence type="ECO:0000256" key="2">
    <source>
        <dbReference type="ARBA" id="ARBA00023125"/>
    </source>
</evidence>
<dbReference type="Pfam" id="PF00440">
    <property type="entry name" value="TetR_N"/>
    <property type="match status" value="1"/>
</dbReference>
<feature type="domain" description="HTH tetR-type" evidence="5">
    <location>
        <begin position="20"/>
        <end position="80"/>
    </location>
</feature>
<evidence type="ECO:0000256" key="1">
    <source>
        <dbReference type="ARBA" id="ARBA00023015"/>
    </source>
</evidence>
<dbReference type="SUPFAM" id="SSF46689">
    <property type="entry name" value="Homeodomain-like"/>
    <property type="match status" value="1"/>
</dbReference>
<dbReference type="EMBL" id="JAAXOP010000005">
    <property type="protein sequence ID" value="NKY50756.1"/>
    <property type="molecule type" value="Genomic_DNA"/>
</dbReference>
<dbReference type="InterPro" id="IPR009057">
    <property type="entry name" value="Homeodomain-like_sf"/>
</dbReference>
<dbReference type="GO" id="GO:0000976">
    <property type="term" value="F:transcription cis-regulatory region binding"/>
    <property type="evidence" value="ECO:0007669"/>
    <property type="project" value="TreeGrafter"/>
</dbReference>
<dbReference type="GO" id="GO:0003700">
    <property type="term" value="F:DNA-binding transcription factor activity"/>
    <property type="evidence" value="ECO:0007669"/>
    <property type="project" value="TreeGrafter"/>
</dbReference>
<evidence type="ECO:0000256" key="4">
    <source>
        <dbReference type="PROSITE-ProRule" id="PRU00335"/>
    </source>
</evidence>
<dbReference type="PANTHER" id="PTHR30055">
    <property type="entry name" value="HTH-TYPE TRANSCRIPTIONAL REGULATOR RUTR"/>
    <property type="match status" value="1"/>
</dbReference>
<comment type="caution">
    <text evidence="6">The sequence shown here is derived from an EMBL/GenBank/DDBJ whole genome shotgun (WGS) entry which is preliminary data.</text>
</comment>
<gene>
    <name evidence="6" type="ORF">HGA08_11090</name>
</gene>
<dbReference type="InterPro" id="IPR050109">
    <property type="entry name" value="HTH-type_TetR-like_transc_reg"/>
</dbReference>
<dbReference type="RefSeq" id="WP_067877879.1">
    <property type="nucleotide sequence ID" value="NZ_JAAXOP010000005.1"/>
</dbReference>
<dbReference type="InterPro" id="IPR004111">
    <property type="entry name" value="Repressor_TetR_C"/>
</dbReference>
<reference evidence="6 7" key="1">
    <citation type="submission" date="2020-04" db="EMBL/GenBank/DDBJ databases">
        <title>MicrobeNet Type strains.</title>
        <authorList>
            <person name="Nicholson A.C."/>
        </authorList>
    </citation>
    <scope>NUCLEOTIDE SEQUENCE [LARGE SCALE GENOMIC DNA]</scope>
    <source>
        <strain evidence="6 7">JCM 12354</strain>
    </source>
</reference>
<organism evidence="6 7">
    <name type="scientific">Nocardia vermiculata</name>
    <dbReference type="NCBI Taxonomy" id="257274"/>
    <lineage>
        <taxon>Bacteria</taxon>
        <taxon>Bacillati</taxon>
        <taxon>Actinomycetota</taxon>
        <taxon>Actinomycetes</taxon>
        <taxon>Mycobacteriales</taxon>
        <taxon>Nocardiaceae</taxon>
        <taxon>Nocardia</taxon>
    </lineage>
</organism>
<keyword evidence="2 4" id="KW-0238">DNA-binding</keyword>
<dbReference type="InterPro" id="IPR036271">
    <property type="entry name" value="Tet_transcr_reg_TetR-rel_C_sf"/>
</dbReference>
<sequence>MTQPFRTVWTRASRPPRTSGLTREQIVAAAVDILDADGLDALSMRKLGSRLDAGATSLYWYVANKRELLELALDQAWGMVRVPEPEGQDWRAVFTTFAYSLRATLRAHPWAAMLLGQLPSVGPNAFALTDRLRRTSAQAGFTGTDIYLASSLLMSYVLGQVLPELSYRKAIGGGEVDHTSLLTAMEDLAADYPQLRADYRDTLPSDPEVARALAFDFGLICVLDGMAARLGDRDDARLRADTGCDKPR</sequence>
<dbReference type="InterPro" id="IPR001647">
    <property type="entry name" value="HTH_TetR"/>
</dbReference>
<dbReference type="PANTHER" id="PTHR30055:SF151">
    <property type="entry name" value="TRANSCRIPTIONAL REGULATORY PROTEIN"/>
    <property type="match status" value="1"/>
</dbReference>
<accession>A0A846XUE5</accession>
<proteinExistence type="predicted"/>
<dbReference type="Gene3D" id="1.10.10.60">
    <property type="entry name" value="Homeodomain-like"/>
    <property type="match status" value="1"/>
</dbReference>
<dbReference type="Proteomes" id="UP000565711">
    <property type="component" value="Unassembled WGS sequence"/>
</dbReference>
<protein>
    <submittedName>
        <fullName evidence="6">TetR/AcrR family transcriptional regulator</fullName>
    </submittedName>
</protein>
<feature type="DNA-binding region" description="H-T-H motif" evidence="4">
    <location>
        <begin position="43"/>
        <end position="62"/>
    </location>
</feature>
<dbReference type="GO" id="GO:0045892">
    <property type="term" value="P:negative regulation of DNA-templated transcription"/>
    <property type="evidence" value="ECO:0007669"/>
    <property type="project" value="InterPro"/>
</dbReference>
<dbReference type="SUPFAM" id="SSF48498">
    <property type="entry name" value="Tetracyclin repressor-like, C-terminal domain"/>
    <property type="match status" value="1"/>
</dbReference>
<name>A0A846XUE5_9NOCA</name>
<evidence type="ECO:0000256" key="3">
    <source>
        <dbReference type="ARBA" id="ARBA00023163"/>
    </source>
</evidence>
<evidence type="ECO:0000313" key="7">
    <source>
        <dbReference type="Proteomes" id="UP000565711"/>
    </source>
</evidence>
<dbReference type="PROSITE" id="PS50977">
    <property type="entry name" value="HTH_TETR_2"/>
    <property type="match status" value="1"/>
</dbReference>
<keyword evidence="7" id="KW-1185">Reference proteome</keyword>
<evidence type="ECO:0000313" key="6">
    <source>
        <dbReference type="EMBL" id="NKY50756.1"/>
    </source>
</evidence>
<dbReference type="PROSITE" id="PS01081">
    <property type="entry name" value="HTH_TETR_1"/>
    <property type="match status" value="1"/>
</dbReference>
<dbReference type="Pfam" id="PF02909">
    <property type="entry name" value="TetR_C_1"/>
    <property type="match status" value="1"/>
</dbReference>
<keyword evidence="3" id="KW-0804">Transcription</keyword>
<evidence type="ECO:0000259" key="5">
    <source>
        <dbReference type="PROSITE" id="PS50977"/>
    </source>
</evidence>
<dbReference type="InterPro" id="IPR023772">
    <property type="entry name" value="DNA-bd_HTH_TetR-type_CS"/>
</dbReference>
<dbReference type="Gene3D" id="1.10.357.10">
    <property type="entry name" value="Tetracycline Repressor, domain 2"/>
    <property type="match status" value="1"/>
</dbReference>
<keyword evidence="1" id="KW-0805">Transcription regulation</keyword>